<comment type="subcellular location">
    <subcellularLocation>
        <location evidence="1">Cell membrane</location>
        <topology evidence="1">Multi-pass membrane protein</topology>
    </subcellularLocation>
</comment>
<protein>
    <submittedName>
        <fullName evidence="7">Lysine transporter LysE</fullName>
    </submittedName>
</protein>
<dbReference type="InterPro" id="IPR001123">
    <property type="entry name" value="LeuE-type"/>
</dbReference>
<keyword evidence="3 6" id="KW-0812">Transmembrane</keyword>
<sequence>MGLAFMHGFLLALALILPLGPQNSFVISQGATYRRYRHASPVVITAAVSDTTLIILAVLGVSVIVTALPLLKDILMALGAAFLLWMGWQSWHSPIDKVGSEDETMAYWTLKRRIMHSLRASLLNPHAIMDTVVVIGGGAALYPSLPEKMAYGSGAILVSWLWFLLISLAGRKLGRLRDQSRTLAWINRVSAAIMWSMAGNYLIQLSQSVSNLQF</sequence>
<gene>
    <name evidence="7" type="ORF">C7B43_17835</name>
</gene>
<evidence type="ECO:0000256" key="2">
    <source>
        <dbReference type="ARBA" id="ARBA00022475"/>
    </source>
</evidence>
<keyword evidence="5 6" id="KW-0472">Membrane</keyword>
<dbReference type="Pfam" id="PF01810">
    <property type="entry name" value="LysE"/>
    <property type="match status" value="1"/>
</dbReference>
<evidence type="ECO:0000256" key="6">
    <source>
        <dbReference type="SAM" id="Phobius"/>
    </source>
</evidence>
<dbReference type="PANTHER" id="PTHR30086:SF20">
    <property type="entry name" value="ARGININE EXPORTER PROTEIN ARGO-RELATED"/>
    <property type="match status" value="1"/>
</dbReference>
<organism evidence="7 8">
    <name type="scientific">Sulfobacillus benefaciens</name>
    <dbReference type="NCBI Taxonomy" id="453960"/>
    <lineage>
        <taxon>Bacteria</taxon>
        <taxon>Bacillati</taxon>
        <taxon>Bacillota</taxon>
        <taxon>Clostridia</taxon>
        <taxon>Eubacteriales</taxon>
        <taxon>Clostridiales Family XVII. Incertae Sedis</taxon>
        <taxon>Sulfobacillus</taxon>
    </lineage>
</organism>
<reference evidence="7 8" key="1">
    <citation type="journal article" date="2014" name="BMC Genomics">
        <title>Comparison of environmental and isolate Sulfobacillus genomes reveals diverse carbon, sulfur, nitrogen, and hydrogen metabolisms.</title>
        <authorList>
            <person name="Justice N.B."/>
            <person name="Norman A."/>
            <person name="Brown C.T."/>
            <person name="Singh A."/>
            <person name="Thomas B.C."/>
            <person name="Banfield J.F."/>
        </authorList>
    </citation>
    <scope>NUCLEOTIDE SEQUENCE [LARGE SCALE GENOMIC DNA]</scope>
    <source>
        <strain evidence="7">AMDSBA1</strain>
    </source>
</reference>
<feature type="transmembrane region" description="Helical" evidence="6">
    <location>
        <begin position="182"/>
        <end position="203"/>
    </location>
</feature>
<feature type="transmembrane region" description="Helical" evidence="6">
    <location>
        <begin position="149"/>
        <end position="170"/>
    </location>
</feature>
<dbReference type="AlphaFoldDB" id="A0A2T2WRW0"/>
<evidence type="ECO:0000256" key="4">
    <source>
        <dbReference type="ARBA" id="ARBA00022989"/>
    </source>
</evidence>
<dbReference type="GO" id="GO:0005886">
    <property type="term" value="C:plasma membrane"/>
    <property type="evidence" value="ECO:0007669"/>
    <property type="project" value="UniProtKB-SubCell"/>
</dbReference>
<evidence type="ECO:0000256" key="5">
    <source>
        <dbReference type="ARBA" id="ARBA00023136"/>
    </source>
</evidence>
<keyword evidence="2" id="KW-1003">Cell membrane</keyword>
<evidence type="ECO:0000313" key="7">
    <source>
        <dbReference type="EMBL" id="PSR24975.1"/>
    </source>
</evidence>
<evidence type="ECO:0000256" key="3">
    <source>
        <dbReference type="ARBA" id="ARBA00022692"/>
    </source>
</evidence>
<proteinExistence type="predicted"/>
<dbReference type="EMBL" id="PXYT01000063">
    <property type="protein sequence ID" value="PSR24975.1"/>
    <property type="molecule type" value="Genomic_DNA"/>
</dbReference>
<dbReference type="GO" id="GO:0015171">
    <property type="term" value="F:amino acid transmembrane transporter activity"/>
    <property type="evidence" value="ECO:0007669"/>
    <property type="project" value="TreeGrafter"/>
</dbReference>
<dbReference type="PANTHER" id="PTHR30086">
    <property type="entry name" value="ARGININE EXPORTER PROTEIN ARGO"/>
    <property type="match status" value="1"/>
</dbReference>
<evidence type="ECO:0000313" key="8">
    <source>
        <dbReference type="Proteomes" id="UP000242699"/>
    </source>
</evidence>
<comment type="caution">
    <text evidence="7">The sequence shown here is derived from an EMBL/GenBank/DDBJ whole genome shotgun (WGS) entry which is preliminary data.</text>
</comment>
<dbReference type="Proteomes" id="UP000242699">
    <property type="component" value="Unassembled WGS sequence"/>
</dbReference>
<name>A0A2T2WRW0_9FIRM</name>
<evidence type="ECO:0000256" key="1">
    <source>
        <dbReference type="ARBA" id="ARBA00004651"/>
    </source>
</evidence>
<accession>A0A2T2WRW0</accession>
<feature type="transmembrane region" description="Helical" evidence="6">
    <location>
        <begin position="122"/>
        <end position="143"/>
    </location>
</feature>
<keyword evidence="4 6" id="KW-1133">Transmembrane helix</keyword>